<protein>
    <submittedName>
        <fullName evidence="2">Glutathione S-transferase</fullName>
    </submittedName>
</protein>
<dbReference type="InterPro" id="IPR004045">
    <property type="entry name" value="Glutathione_S-Trfase_N"/>
</dbReference>
<sequence length="196" mass="22277">MVKLSGLPFEEIAVESDSLENRAELLLLSPSILVPRLDHQGLKIWDTLAIGEYLNEICPEAKLLPTNMKQRVHCRSISGEMHSGFASMRASLPMNLKVKLNNFKVWSKAQQDIQRILTIWEECLTLYKGPFLFGKTPTIADAMFAPVVTRFQTYNIPLTGMCLQYSNTILAMPQMQEWVMGALQEPDDIEELDVEF</sequence>
<evidence type="ECO:0000259" key="1">
    <source>
        <dbReference type="PROSITE" id="PS50404"/>
    </source>
</evidence>
<dbReference type="PANTHER" id="PTHR42673">
    <property type="entry name" value="MALEYLACETOACETATE ISOMERASE"/>
    <property type="match status" value="1"/>
</dbReference>
<dbReference type="EMBL" id="FWXJ01000007">
    <property type="protein sequence ID" value="SMC55469.1"/>
    <property type="molecule type" value="Genomic_DNA"/>
</dbReference>
<dbReference type="SUPFAM" id="SSF47616">
    <property type="entry name" value="GST C-terminal domain-like"/>
    <property type="match status" value="1"/>
</dbReference>
<dbReference type="SFLD" id="SFLDS00019">
    <property type="entry name" value="Glutathione_Transferase_(cytos"/>
    <property type="match status" value="1"/>
</dbReference>
<name>A0A1W2A409_9BURK</name>
<gene>
    <name evidence="2" type="ORF">SAMN06296008_107107</name>
</gene>
<dbReference type="STRING" id="1938817.SAMN06296008_107107"/>
<dbReference type="SUPFAM" id="SSF52833">
    <property type="entry name" value="Thioredoxin-like"/>
    <property type="match status" value="1"/>
</dbReference>
<dbReference type="AlphaFoldDB" id="A0A1W2A409"/>
<dbReference type="GO" id="GO:0006559">
    <property type="term" value="P:L-phenylalanine catabolic process"/>
    <property type="evidence" value="ECO:0007669"/>
    <property type="project" value="TreeGrafter"/>
</dbReference>
<dbReference type="GO" id="GO:0016034">
    <property type="term" value="F:maleylacetoacetate isomerase activity"/>
    <property type="evidence" value="ECO:0007669"/>
    <property type="project" value="TreeGrafter"/>
</dbReference>
<organism evidence="2 3">
    <name type="scientific">Polynucleobacter kasalickyi</name>
    <dbReference type="NCBI Taxonomy" id="1938817"/>
    <lineage>
        <taxon>Bacteria</taxon>
        <taxon>Pseudomonadati</taxon>
        <taxon>Pseudomonadota</taxon>
        <taxon>Betaproteobacteria</taxon>
        <taxon>Burkholderiales</taxon>
        <taxon>Burkholderiaceae</taxon>
        <taxon>Polynucleobacter</taxon>
    </lineage>
</organism>
<keyword evidence="2" id="KW-0808">Transferase</keyword>
<keyword evidence="3" id="KW-1185">Reference proteome</keyword>
<evidence type="ECO:0000313" key="3">
    <source>
        <dbReference type="Proteomes" id="UP000192708"/>
    </source>
</evidence>
<dbReference type="Gene3D" id="1.20.1050.10">
    <property type="match status" value="1"/>
</dbReference>
<reference evidence="2 3" key="1">
    <citation type="submission" date="2017-04" db="EMBL/GenBank/DDBJ databases">
        <authorList>
            <person name="Afonso C.L."/>
            <person name="Miller P.J."/>
            <person name="Scott M.A."/>
            <person name="Spackman E."/>
            <person name="Goraichik I."/>
            <person name="Dimitrov K.M."/>
            <person name="Suarez D.L."/>
            <person name="Swayne D.E."/>
        </authorList>
    </citation>
    <scope>NUCLEOTIDE SEQUENCE [LARGE SCALE GENOMIC DNA]</scope>
    <source>
        <strain evidence="2 3">VK13</strain>
    </source>
</reference>
<dbReference type="InterPro" id="IPR036282">
    <property type="entry name" value="Glutathione-S-Trfase_C_sf"/>
</dbReference>
<dbReference type="Pfam" id="PF13410">
    <property type="entry name" value="GST_C_2"/>
    <property type="match status" value="1"/>
</dbReference>
<dbReference type="GO" id="GO:0006749">
    <property type="term" value="P:glutathione metabolic process"/>
    <property type="evidence" value="ECO:0007669"/>
    <property type="project" value="TreeGrafter"/>
</dbReference>
<dbReference type="Pfam" id="PF02798">
    <property type="entry name" value="GST_N"/>
    <property type="match status" value="1"/>
</dbReference>
<dbReference type="PROSITE" id="PS50404">
    <property type="entry name" value="GST_NTER"/>
    <property type="match status" value="1"/>
</dbReference>
<evidence type="ECO:0000313" key="2">
    <source>
        <dbReference type="EMBL" id="SMC55469.1"/>
    </source>
</evidence>
<proteinExistence type="predicted"/>
<dbReference type="InterPro" id="IPR036249">
    <property type="entry name" value="Thioredoxin-like_sf"/>
</dbReference>
<dbReference type="InterPro" id="IPR040079">
    <property type="entry name" value="Glutathione_S-Trfase"/>
</dbReference>
<feature type="domain" description="GST N-terminal" evidence="1">
    <location>
        <begin position="1"/>
        <end position="62"/>
    </location>
</feature>
<dbReference type="Proteomes" id="UP000192708">
    <property type="component" value="Unassembled WGS sequence"/>
</dbReference>
<dbReference type="Gene3D" id="3.40.30.10">
    <property type="entry name" value="Glutaredoxin"/>
    <property type="match status" value="1"/>
</dbReference>
<dbReference type="PANTHER" id="PTHR42673:SF4">
    <property type="entry name" value="MALEYLACETOACETATE ISOMERASE"/>
    <property type="match status" value="1"/>
</dbReference>
<accession>A0A1W2A409</accession>
<dbReference type="GO" id="GO:0004364">
    <property type="term" value="F:glutathione transferase activity"/>
    <property type="evidence" value="ECO:0007669"/>
    <property type="project" value="TreeGrafter"/>
</dbReference>
<dbReference type="CDD" id="cd03194">
    <property type="entry name" value="GST_C_3"/>
    <property type="match status" value="1"/>
</dbReference>